<comment type="subcellular location">
    <subcellularLocation>
        <location evidence="1">Cytoplasm</location>
    </subcellularLocation>
</comment>
<evidence type="ECO:0000256" key="8">
    <source>
        <dbReference type="ARBA" id="ARBA00022842"/>
    </source>
</evidence>
<evidence type="ECO:0000256" key="3">
    <source>
        <dbReference type="ARBA" id="ARBA00009736"/>
    </source>
</evidence>
<evidence type="ECO:0000313" key="10">
    <source>
        <dbReference type="EMBL" id="MBT1172973.1"/>
    </source>
</evidence>
<name>A0ABS5UQ53_9BIFI</name>
<evidence type="ECO:0000256" key="4">
    <source>
        <dbReference type="ARBA" id="ARBA00011738"/>
    </source>
</evidence>
<keyword evidence="7" id="KW-0479">Metal-binding</keyword>
<keyword evidence="8" id="KW-0460">Magnesium</keyword>
<dbReference type="SFLD" id="SFLDG01140">
    <property type="entry name" value="C2.B:_Phosphomannomutase_and_P"/>
    <property type="match status" value="1"/>
</dbReference>
<protein>
    <recommendedName>
        <fullName evidence="5">phosphomannomutase</fullName>
        <ecNumber evidence="5">5.4.2.8</ecNumber>
    </recommendedName>
</protein>
<evidence type="ECO:0000256" key="2">
    <source>
        <dbReference type="ARBA" id="ARBA00004699"/>
    </source>
</evidence>
<evidence type="ECO:0000256" key="1">
    <source>
        <dbReference type="ARBA" id="ARBA00004496"/>
    </source>
</evidence>
<sequence>MIKPWNQWDLDLLCARARLVGFDLDNTLANSKLPMRPPMAERFTELTRRIPVAVITGGRYSLVVSQILDVLGPGADLSNLHLMPTSGTRYLRWEGGAWRTVFSHDLDDDQRARAFASLERRAREQGLWVEEVWGERIEDRGSQITFSVLGQQAPLEAKQAFDPTGELKERMARAVAADLPDLKVHAGGYTSIDVAGRGIDKAFAVRELASLTGIDVADMVFVGDRMAPGGNDYPAAQAGTMGVAVSNPADTILFVDGLLARLPEPDGGDDVAQPVSQ</sequence>
<comment type="similarity">
    <text evidence="3">Belongs to the eukaryotic PMM family.</text>
</comment>
<evidence type="ECO:0000256" key="9">
    <source>
        <dbReference type="ARBA" id="ARBA00023235"/>
    </source>
</evidence>
<gene>
    <name evidence="10" type="ORF">JS528_06305</name>
</gene>
<evidence type="ECO:0000256" key="5">
    <source>
        <dbReference type="ARBA" id="ARBA00012730"/>
    </source>
</evidence>
<dbReference type="SFLD" id="SFLDS00003">
    <property type="entry name" value="Haloacid_Dehalogenase"/>
    <property type="match status" value="1"/>
</dbReference>
<keyword evidence="9" id="KW-0413">Isomerase</keyword>
<dbReference type="InterPro" id="IPR006379">
    <property type="entry name" value="HAD-SF_hydro_IIB"/>
</dbReference>
<comment type="pathway">
    <text evidence="2">Nucleotide-sugar biosynthesis; GDP-alpha-D-mannose biosynthesis; alpha-D-mannose 1-phosphate from D-fructose 6-phosphate: step 2/2.</text>
</comment>
<keyword evidence="11" id="KW-1185">Reference proteome</keyword>
<dbReference type="InterPro" id="IPR005002">
    <property type="entry name" value="PMM"/>
</dbReference>
<dbReference type="SFLD" id="SFLDG01143">
    <property type="entry name" value="C2.B.3:_Phosphomannomutase_Lik"/>
    <property type="match status" value="1"/>
</dbReference>
<dbReference type="InterPro" id="IPR023214">
    <property type="entry name" value="HAD_sf"/>
</dbReference>
<dbReference type="NCBIfam" id="TIGR01484">
    <property type="entry name" value="HAD-SF-IIB"/>
    <property type="match status" value="1"/>
</dbReference>
<evidence type="ECO:0000313" key="11">
    <source>
        <dbReference type="Proteomes" id="UP000773064"/>
    </source>
</evidence>
<dbReference type="GO" id="GO:0016787">
    <property type="term" value="F:hydrolase activity"/>
    <property type="evidence" value="ECO:0007669"/>
    <property type="project" value="UniProtKB-KW"/>
</dbReference>
<keyword evidence="6" id="KW-0963">Cytoplasm</keyword>
<dbReference type="SUPFAM" id="SSF56784">
    <property type="entry name" value="HAD-like"/>
    <property type="match status" value="1"/>
</dbReference>
<evidence type="ECO:0000256" key="7">
    <source>
        <dbReference type="ARBA" id="ARBA00022723"/>
    </source>
</evidence>
<dbReference type="InterPro" id="IPR036412">
    <property type="entry name" value="HAD-like_sf"/>
</dbReference>
<dbReference type="Pfam" id="PF03332">
    <property type="entry name" value="PMM"/>
    <property type="match status" value="1"/>
</dbReference>
<dbReference type="InterPro" id="IPR043169">
    <property type="entry name" value="PMM_cap"/>
</dbReference>
<reference evidence="10 11" key="1">
    <citation type="journal article" date="2021" name="Environ. Microbiol.">
        <title>Genetic insights into the dark matter of the mammalian gut microbiota through targeted genome reconstruction.</title>
        <authorList>
            <person name="Lugli G.A."/>
            <person name="Alessandri G."/>
            <person name="Milani C."/>
            <person name="Viappiani A."/>
            <person name="Fontana F."/>
            <person name="Tarracchini C."/>
            <person name="Mancabelli L."/>
            <person name="Argentini C."/>
            <person name="Ruiz L."/>
            <person name="Margolles A."/>
            <person name="van Sinderen D."/>
            <person name="Turroni F."/>
            <person name="Ventura M."/>
        </authorList>
    </citation>
    <scope>NUCLEOTIDE SEQUENCE [LARGE SCALE GENOMIC DNA]</scope>
    <source>
        <strain evidence="10 11">MA2</strain>
    </source>
</reference>
<dbReference type="RefSeq" id="WP_214358235.1">
    <property type="nucleotide sequence ID" value="NZ_JAFEJS010000005.1"/>
</dbReference>
<comment type="caution">
    <text evidence="10">The sequence shown here is derived from an EMBL/GenBank/DDBJ whole genome shotgun (WGS) entry which is preliminary data.</text>
</comment>
<dbReference type="Gene3D" id="3.30.1240.20">
    <property type="match status" value="1"/>
</dbReference>
<dbReference type="Proteomes" id="UP000773064">
    <property type="component" value="Unassembled WGS sequence"/>
</dbReference>
<keyword evidence="10" id="KW-0378">Hydrolase</keyword>
<accession>A0ABS5UQ53</accession>
<dbReference type="EMBL" id="JAFEJS010000005">
    <property type="protein sequence ID" value="MBT1172973.1"/>
    <property type="molecule type" value="Genomic_DNA"/>
</dbReference>
<organism evidence="10 11">
    <name type="scientific">Bifidobacterium santillanense</name>
    <dbReference type="NCBI Taxonomy" id="2809028"/>
    <lineage>
        <taxon>Bacteria</taxon>
        <taxon>Bacillati</taxon>
        <taxon>Actinomycetota</taxon>
        <taxon>Actinomycetes</taxon>
        <taxon>Bifidobacteriales</taxon>
        <taxon>Bifidobacteriaceae</taxon>
        <taxon>Bifidobacterium</taxon>
    </lineage>
</organism>
<comment type="subunit">
    <text evidence="4">Homodimer.</text>
</comment>
<dbReference type="Gene3D" id="3.40.50.1000">
    <property type="entry name" value="HAD superfamily/HAD-like"/>
    <property type="match status" value="1"/>
</dbReference>
<proteinExistence type="inferred from homology"/>
<evidence type="ECO:0000256" key="6">
    <source>
        <dbReference type="ARBA" id="ARBA00022490"/>
    </source>
</evidence>
<dbReference type="EC" id="5.4.2.8" evidence="5"/>